<proteinExistence type="predicted"/>
<protein>
    <submittedName>
        <fullName evidence="3">PI31_Prot_N domain-containing protein</fullName>
    </submittedName>
</protein>
<accession>A0A0N4VXY0</accession>
<sequence length="101" mass="11025">MNLDGNRIHGVEIVSLELPNGILGDSSGEADVSKDNNYGYSEQGMKDLDEVSYRQPGYLGNYARPRHVPVYMSQCIGVHYSSEDGVLSRSTISGLITALFV</sequence>
<gene>
    <name evidence="1" type="ORF">HPLM_LOCUS2148</name>
</gene>
<dbReference type="WBParaSite" id="HPLM_0000215001-mRNA-1">
    <property type="protein sequence ID" value="HPLM_0000215001-mRNA-1"/>
    <property type="gene ID" value="HPLM_0000215001"/>
</dbReference>
<reference evidence="3" key="1">
    <citation type="submission" date="2017-02" db="UniProtKB">
        <authorList>
            <consortium name="WormBaseParasite"/>
        </authorList>
    </citation>
    <scope>IDENTIFICATION</scope>
</reference>
<reference evidence="1 2" key="2">
    <citation type="submission" date="2018-11" db="EMBL/GenBank/DDBJ databases">
        <authorList>
            <consortium name="Pathogen Informatics"/>
        </authorList>
    </citation>
    <scope>NUCLEOTIDE SEQUENCE [LARGE SCALE GENOMIC DNA]</scope>
    <source>
        <strain evidence="1 2">MHpl1</strain>
    </source>
</reference>
<evidence type="ECO:0000313" key="2">
    <source>
        <dbReference type="Proteomes" id="UP000268014"/>
    </source>
</evidence>
<dbReference type="Proteomes" id="UP000268014">
    <property type="component" value="Unassembled WGS sequence"/>
</dbReference>
<evidence type="ECO:0000313" key="3">
    <source>
        <dbReference type="WBParaSite" id="HPLM_0000215001-mRNA-1"/>
    </source>
</evidence>
<evidence type="ECO:0000313" key="1">
    <source>
        <dbReference type="EMBL" id="VDO13201.1"/>
    </source>
</evidence>
<dbReference type="AlphaFoldDB" id="A0A0N4VXY0"/>
<dbReference type="EMBL" id="UZAF01003862">
    <property type="protein sequence ID" value="VDO13201.1"/>
    <property type="molecule type" value="Genomic_DNA"/>
</dbReference>
<keyword evidence="2" id="KW-1185">Reference proteome</keyword>
<organism evidence="3">
    <name type="scientific">Haemonchus placei</name>
    <name type="common">Barber's pole worm</name>
    <dbReference type="NCBI Taxonomy" id="6290"/>
    <lineage>
        <taxon>Eukaryota</taxon>
        <taxon>Metazoa</taxon>
        <taxon>Ecdysozoa</taxon>
        <taxon>Nematoda</taxon>
        <taxon>Chromadorea</taxon>
        <taxon>Rhabditida</taxon>
        <taxon>Rhabditina</taxon>
        <taxon>Rhabditomorpha</taxon>
        <taxon>Strongyloidea</taxon>
        <taxon>Trichostrongylidae</taxon>
        <taxon>Haemonchus</taxon>
    </lineage>
</organism>
<dbReference type="OrthoDB" id="10532114at2759"/>
<name>A0A0N4VXY0_HAEPC</name>